<organism evidence="2 3">
    <name type="scientific">Geodermatophilus poikilotrophus</name>
    <dbReference type="NCBI Taxonomy" id="1333667"/>
    <lineage>
        <taxon>Bacteria</taxon>
        <taxon>Bacillati</taxon>
        <taxon>Actinomycetota</taxon>
        <taxon>Actinomycetes</taxon>
        <taxon>Geodermatophilales</taxon>
        <taxon>Geodermatophilaceae</taxon>
        <taxon>Geodermatophilus</taxon>
    </lineage>
</organism>
<feature type="transmembrane region" description="Helical" evidence="1">
    <location>
        <begin position="139"/>
        <end position="158"/>
    </location>
</feature>
<sequence length="247" mass="26358">MVTVPPSPGVPMALRLHLPHRTKPSSDPAGDPHLGARVFAVQRAGAVLVALVLLVFGLLGFAGGLDYFSTEGERILGLSSNGLLSTISVVVALVLLAAAARSPRIVSTVMLVIGALFLLSALVNLAVLRTSFNLLAFEFENVVFSVVVGLLLLTLGAYGRISGHLPADSPYARVRPGDDEDVDLTSDLPSTPAEVEAERAMRAAEVAVVQHVATNDQRRRVAAMAHEHSRADRRRVWMSFDDARRLG</sequence>
<accession>A0A1I0F1Y7</accession>
<evidence type="ECO:0008006" key="4">
    <source>
        <dbReference type="Google" id="ProtNLM"/>
    </source>
</evidence>
<evidence type="ECO:0000313" key="3">
    <source>
        <dbReference type="Proteomes" id="UP000198507"/>
    </source>
</evidence>
<evidence type="ECO:0000256" key="1">
    <source>
        <dbReference type="SAM" id="Phobius"/>
    </source>
</evidence>
<feature type="transmembrane region" description="Helical" evidence="1">
    <location>
        <begin position="105"/>
        <end position="127"/>
    </location>
</feature>
<feature type="transmembrane region" description="Helical" evidence="1">
    <location>
        <begin position="44"/>
        <end position="63"/>
    </location>
</feature>
<dbReference type="Pfam" id="PF14325">
    <property type="entry name" value="DUF4383"/>
    <property type="match status" value="1"/>
</dbReference>
<keyword evidence="3" id="KW-1185">Reference proteome</keyword>
<evidence type="ECO:0000313" key="2">
    <source>
        <dbReference type="EMBL" id="SET51380.1"/>
    </source>
</evidence>
<keyword evidence="1" id="KW-1133">Transmembrane helix</keyword>
<keyword evidence="1" id="KW-0812">Transmembrane</keyword>
<name>A0A1I0F1Y7_9ACTN</name>
<dbReference type="Proteomes" id="UP000198507">
    <property type="component" value="Unassembled WGS sequence"/>
</dbReference>
<gene>
    <name evidence="2" type="ORF">SAMN04488546_2690</name>
</gene>
<dbReference type="AlphaFoldDB" id="A0A1I0F1Y7"/>
<feature type="transmembrane region" description="Helical" evidence="1">
    <location>
        <begin position="75"/>
        <end position="98"/>
    </location>
</feature>
<reference evidence="3" key="1">
    <citation type="submission" date="2016-10" db="EMBL/GenBank/DDBJ databases">
        <authorList>
            <person name="Varghese N."/>
            <person name="Submissions S."/>
        </authorList>
    </citation>
    <scope>NUCLEOTIDE SEQUENCE [LARGE SCALE GENOMIC DNA]</scope>
    <source>
        <strain evidence="3">DSM 44209</strain>
    </source>
</reference>
<dbReference type="EMBL" id="FOIE01000005">
    <property type="protein sequence ID" value="SET51380.1"/>
    <property type="molecule type" value="Genomic_DNA"/>
</dbReference>
<keyword evidence="1" id="KW-0472">Membrane</keyword>
<protein>
    <recommendedName>
        <fullName evidence="4">DUF4383 domain-containing protein</fullName>
    </recommendedName>
</protein>
<proteinExistence type="predicted"/>